<dbReference type="InterPro" id="IPR027474">
    <property type="entry name" value="L-asparaginase_N"/>
</dbReference>
<feature type="domain" description="Asparaginase/glutaminase C-terminal" evidence="5">
    <location>
        <begin position="211"/>
        <end position="314"/>
    </location>
</feature>
<protein>
    <submittedName>
        <fullName evidence="6">Asparaginase</fullName>
    </submittedName>
</protein>
<dbReference type="PIRSF" id="PIRSF001220">
    <property type="entry name" value="L-ASNase_gatD"/>
    <property type="match status" value="1"/>
</dbReference>
<proteinExistence type="inferred from homology"/>
<dbReference type="PANTHER" id="PTHR11707">
    <property type="entry name" value="L-ASPARAGINASE"/>
    <property type="match status" value="1"/>
</dbReference>
<dbReference type="PROSITE" id="PS51732">
    <property type="entry name" value="ASN_GLN_ASE_3"/>
    <property type="match status" value="1"/>
</dbReference>
<accession>A0ABU8XSA1</accession>
<dbReference type="Gene3D" id="3.40.50.1170">
    <property type="entry name" value="L-asparaginase, N-terminal domain"/>
    <property type="match status" value="1"/>
</dbReference>
<dbReference type="InterPro" id="IPR004550">
    <property type="entry name" value="AsnASE_II"/>
</dbReference>
<gene>
    <name evidence="6" type="ORF">U1T56_13115</name>
</gene>
<dbReference type="PROSITE" id="PS00144">
    <property type="entry name" value="ASN_GLN_ASE_1"/>
    <property type="match status" value="1"/>
</dbReference>
<keyword evidence="7" id="KW-1185">Reference proteome</keyword>
<comment type="similarity">
    <text evidence="1">Belongs to the asparaginase 1 family.</text>
</comment>
<evidence type="ECO:0000259" key="5">
    <source>
        <dbReference type="Pfam" id="PF17763"/>
    </source>
</evidence>
<dbReference type="SUPFAM" id="SSF53774">
    <property type="entry name" value="Glutaminase/Asparaginase"/>
    <property type="match status" value="1"/>
</dbReference>
<sequence length="329" mass="34419">MPKVVVLGTGGTIASRVDPKTGHAVAAATGVELVETMRACGHAAPAGIEVAVEQFCNVNSFRFDLEIAFRIAKRAASLLADPEILGVVVTQGTDTMEESSYLADLVVGSEKPVVFTGAQRHAQESDSDGPRNLAQAIRVAAAPEARGLGAMIVFEGELHAARDATKLHASRVGTFWSGEHGKLGEVDGERVVVQRRPTLRRSFAVDRIEPRIDLVRLVMGSDARFIRCALDTGTRGLVLEAFGRGNANHEVVAGIREAVERGVPVVVTSRCPQGRVLPIYGDGGGKDVAAAGAIFAGDLSGLKARVLLSVLLGSPAVTDLAETIAAMGS</sequence>
<evidence type="ECO:0000313" key="7">
    <source>
        <dbReference type="Proteomes" id="UP001375743"/>
    </source>
</evidence>
<dbReference type="InterPro" id="IPR037152">
    <property type="entry name" value="L-asparaginase_N_sf"/>
</dbReference>
<dbReference type="EMBL" id="JBBLZC010000012">
    <property type="protein sequence ID" value="MEK0084098.1"/>
    <property type="molecule type" value="Genomic_DNA"/>
</dbReference>
<evidence type="ECO:0000256" key="2">
    <source>
        <dbReference type="ARBA" id="ARBA00022801"/>
    </source>
</evidence>
<comment type="caution">
    <text evidence="6">The sequence shown here is derived from an EMBL/GenBank/DDBJ whole genome shotgun (WGS) entry which is preliminary data.</text>
</comment>
<dbReference type="InterPro" id="IPR006034">
    <property type="entry name" value="Asparaginase/glutaminase-like"/>
</dbReference>
<reference evidence="6 7" key="1">
    <citation type="submission" date="2024-01" db="EMBL/GenBank/DDBJ databases">
        <title>Multi-omics insights into the function and evolution of sodium benzoate biodegradation pathways in Benzoatithermus flavus gen. nov., sp. nov. from hot spring.</title>
        <authorList>
            <person name="Hu C.-J."/>
            <person name="Li W.-J."/>
        </authorList>
    </citation>
    <scope>NUCLEOTIDE SEQUENCE [LARGE SCALE GENOMIC DNA]</scope>
    <source>
        <strain evidence="6 7">SYSU G07066</strain>
    </source>
</reference>
<organism evidence="6 7">
    <name type="scientific">Benzoatithermus flavus</name>
    <dbReference type="NCBI Taxonomy" id="3108223"/>
    <lineage>
        <taxon>Bacteria</taxon>
        <taxon>Pseudomonadati</taxon>
        <taxon>Pseudomonadota</taxon>
        <taxon>Alphaproteobacteria</taxon>
        <taxon>Geminicoccales</taxon>
        <taxon>Geminicoccaceae</taxon>
        <taxon>Benzoatithermus</taxon>
    </lineage>
</organism>
<dbReference type="SMART" id="SM00870">
    <property type="entry name" value="Asparaginase"/>
    <property type="match status" value="1"/>
</dbReference>
<keyword evidence="2" id="KW-0378">Hydrolase</keyword>
<evidence type="ECO:0000256" key="1">
    <source>
        <dbReference type="ARBA" id="ARBA00010518"/>
    </source>
</evidence>
<dbReference type="InterPro" id="IPR040919">
    <property type="entry name" value="Asparaginase_C"/>
</dbReference>
<feature type="active site" evidence="3">
    <location>
        <position position="12"/>
    </location>
</feature>
<dbReference type="CDD" id="cd08964">
    <property type="entry name" value="L-asparaginase_II"/>
    <property type="match status" value="1"/>
</dbReference>
<dbReference type="PANTHER" id="PTHR11707:SF28">
    <property type="entry name" value="60 KDA LYSOPHOSPHOLIPASE"/>
    <property type="match status" value="1"/>
</dbReference>
<name>A0ABU8XSA1_9PROT</name>
<dbReference type="InterPro" id="IPR027473">
    <property type="entry name" value="L-asparaginase_C"/>
</dbReference>
<dbReference type="RefSeq" id="WP_418159945.1">
    <property type="nucleotide sequence ID" value="NZ_JBBLZC010000012.1"/>
</dbReference>
<dbReference type="InterPro" id="IPR036152">
    <property type="entry name" value="Asp/glu_Ase-like_sf"/>
</dbReference>
<dbReference type="SFLD" id="SFLDS00057">
    <property type="entry name" value="Glutaminase/Asparaginase"/>
    <property type="match status" value="1"/>
</dbReference>
<feature type="domain" description="L-asparaginase N-terminal" evidence="4">
    <location>
        <begin position="3"/>
        <end position="197"/>
    </location>
</feature>
<dbReference type="Pfam" id="PF17763">
    <property type="entry name" value="Asparaginase_C"/>
    <property type="match status" value="1"/>
</dbReference>
<dbReference type="Pfam" id="PF00710">
    <property type="entry name" value="Asparaginase"/>
    <property type="match status" value="1"/>
</dbReference>
<evidence type="ECO:0000313" key="6">
    <source>
        <dbReference type="EMBL" id="MEK0084098.1"/>
    </source>
</evidence>
<evidence type="ECO:0000259" key="4">
    <source>
        <dbReference type="Pfam" id="PF00710"/>
    </source>
</evidence>
<dbReference type="InterPro" id="IPR020827">
    <property type="entry name" value="Asparaginase/glutaminase_AS1"/>
</dbReference>
<dbReference type="PRINTS" id="PR00139">
    <property type="entry name" value="ASNGLNASE"/>
</dbReference>
<dbReference type="Proteomes" id="UP001375743">
    <property type="component" value="Unassembled WGS sequence"/>
</dbReference>
<dbReference type="PIRSF" id="PIRSF500176">
    <property type="entry name" value="L_ASNase"/>
    <property type="match status" value="1"/>
</dbReference>
<dbReference type="Gene3D" id="3.40.50.40">
    <property type="match status" value="1"/>
</dbReference>
<evidence type="ECO:0000256" key="3">
    <source>
        <dbReference type="PROSITE-ProRule" id="PRU10099"/>
    </source>
</evidence>